<dbReference type="AlphaFoldDB" id="A0AAD7VVM7"/>
<gene>
    <name evidence="2" type="ORF">AAFF_G00249470</name>
</gene>
<evidence type="ECO:0000313" key="2">
    <source>
        <dbReference type="EMBL" id="KAJ8343133.1"/>
    </source>
</evidence>
<dbReference type="Proteomes" id="UP001221898">
    <property type="component" value="Unassembled WGS sequence"/>
</dbReference>
<proteinExistence type="predicted"/>
<dbReference type="EMBL" id="JAINUG010003344">
    <property type="protein sequence ID" value="KAJ8343133.1"/>
    <property type="molecule type" value="Genomic_DNA"/>
</dbReference>
<protein>
    <submittedName>
        <fullName evidence="2">Uncharacterized protein</fullName>
    </submittedName>
</protein>
<organism evidence="2 3">
    <name type="scientific">Aldrovandia affinis</name>
    <dbReference type="NCBI Taxonomy" id="143900"/>
    <lineage>
        <taxon>Eukaryota</taxon>
        <taxon>Metazoa</taxon>
        <taxon>Chordata</taxon>
        <taxon>Craniata</taxon>
        <taxon>Vertebrata</taxon>
        <taxon>Euteleostomi</taxon>
        <taxon>Actinopterygii</taxon>
        <taxon>Neopterygii</taxon>
        <taxon>Teleostei</taxon>
        <taxon>Notacanthiformes</taxon>
        <taxon>Halosauridae</taxon>
        <taxon>Aldrovandia</taxon>
    </lineage>
</organism>
<reference evidence="2" key="1">
    <citation type="journal article" date="2023" name="Science">
        <title>Genome structures resolve the early diversification of teleost fishes.</title>
        <authorList>
            <person name="Parey E."/>
            <person name="Louis A."/>
            <person name="Montfort J."/>
            <person name="Bouchez O."/>
            <person name="Roques C."/>
            <person name="Iampietro C."/>
            <person name="Lluch J."/>
            <person name="Castinel A."/>
            <person name="Donnadieu C."/>
            <person name="Desvignes T."/>
            <person name="Floi Bucao C."/>
            <person name="Jouanno E."/>
            <person name="Wen M."/>
            <person name="Mejri S."/>
            <person name="Dirks R."/>
            <person name="Jansen H."/>
            <person name="Henkel C."/>
            <person name="Chen W.J."/>
            <person name="Zahm M."/>
            <person name="Cabau C."/>
            <person name="Klopp C."/>
            <person name="Thompson A.W."/>
            <person name="Robinson-Rechavi M."/>
            <person name="Braasch I."/>
            <person name="Lecointre G."/>
            <person name="Bobe J."/>
            <person name="Postlethwait J.H."/>
            <person name="Berthelot C."/>
            <person name="Roest Crollius H."/>
            <person name="Guiguen Y."/>
        </authorList>
    </citation>
    <scope>NUCLEOTIDE SEQUENCE</scope>
    <source>
        <strain evidence="2">NC1722</strain>
    </source>
</reference>
<sequence length="114" mass="12602">MAYVPPSERDARPRQTEVPQPGWMDEYEGYKLPQAVPLWRHATSVREDTAGQRDRGIRRDGPSPSISATYSRQLSSQNVPQSHGRYARRLVAPSTPQPYQCPPLDDGDAAAAAG</sequence>
<feature type="region of interest" description="Disordered" evidence="1">
    <location>
        <begin position="42"/>
        <end position="114"/>
    </location>
</feature>
<feature type="region of interest" description="Disordered" evidence="1">
    <location>
        <begin position="1"/>
        <end position="25"/>
    </location>
</feature>
<feature type="compositionally biased region" description="Basic and acidic residues" evidence="1">
    <location>
        <begin position="44"/>
        <end position="61"/>
    </location>
</feature>
<feature type="compositionally biased region" description="Polar residues" evidence="1">
    <location>
        <begin position="64"/>
        <end position="81"/>
    </location>
</feature>
<name>A0AAD7VVM7_9TELE</name>
<evidence type="ECO:0000256" key="1">
    <source>
        <dbReference type="SAM" id="MobiDB-lite"/>
    </source>
</evidence>
<evidence type="ECO:0000313" key="3">
    <source>
        <dbReference type="Proteomes" id="UP001221898"/>
    </source>
</evidence>
<comment type="caution">
    <text evidence="2">The sequence shown here is derived from an EMBL/GenBank/DDBJ whole genome shotgun (WGS) entry which is preliminary data.</text>
</comment>
<accession>A0AAD7VVM7</accession>
<keyword evidence="3" id="KW-1185">Reference proteome</keyword>